<sequence length="613" mass="70731">MWTDNITDKDFLGFDVHANLIKELIKDEKMLPLTIGLFGDWGSGKSSILEIIKKEVEKEPNTVCLYFNGWVFEGYDDAKAALLETILKEFEDSKKFGEEIKDDIKKLSKSVNWMRVIGFGIKNIGLPAAAAYMTGGLSIITELVNSLKEAAKKPKELIERIQKHDTESFLKQFVKEPENTDMFDVVRKFRDDFEELLKKSKIKKLVIIIDDLDRCLPDRIIDNLEAIKLFLNVKNTAFVIGADPRIVRHAIEYRYKDKIVDTNAENTNDRIVNDYLEKLIQIPYSLPKLSDSEVETYITLLFCENDLVSADDFNKVLEAFKKFREEERYSVFDFAKVKDAVGDASKTERLEQNVSLIAKLSPIISESLYGNPRQIKRFLNTFMLRKKLATVAHIKDFRDDILAKLMILEYAEPKLFEILYSWQISNQGIATQLEKLEEICCKKSDVQLTFTDDLKEWNKPKIVNWMSSEPLLSKIDLRDYYWISRDKLSSMQSNLLVPPVVKSLMTKLEPDGMAEKLTIKILNEELKVLNGNYQSAFFSLLKQRIITEPDKNRYYELFNIALRAGFDCKPVYVEALTSAGRKLPPAVIESLKEFTGTHSEFNQFVKIKQKGKI</sequence>
<dbReference type="PANTHER" id="PTHR22674">
    <property type="entry name" value="NTPASE, KAP FAMILY P-LOOP DOMAIN-CONTAINING 1"/>
    <property type="match status" value="1"/>
</dbReference>
<dbReference type="InterPro" id="IPR027417">
    <property type="entry name" value="P-loop_NTPase"/>
</dbReference>
<dbReference type="PANTHER" id="PTHR22674:SF6">
    <property type="entry name" value="NTPASE KAP FAMILY P-LOOP DOMAIN-CONTAINING PROTEIN 1"/>
    <property type="match status" value="1"/>
</dbReference>
<proteinExistence type="predicted"/>
<organism evidence="2 3">
    <name type="scientific">Capnocytophaga leadbetteri</name>
    <dbReference type="NCBI Taxonomy" id="327575"/>
    <lineage>
        <taxon>Bacteria</taxon>
        <taxon>Pseudomonadati</taxon>
        <taxon>Bacteroidota</taxon>
        <taxon>Flavobacteriia</taxon>
        <taxon>Flavobacteriales</taxon>
        <taxon>Flavobacteriaceae</taxon>
        <taxon>Capnocytophaga</taxon>
    </lineage>
</organism>
<dbReference type="EMBL" id="QBKG01000024">
    <property type="protein sequence ID" value="PTX00650.1"/>
    <property type="molecule type" value="Genomic_DNA"/>
</dbReference>
<name>A0A2T5XRN1_9FLAO</name>
<dbReference type="RefSeq" id="WP_107782913.1">
    <property type="nucleotide sequence ID" value="NZ_QBKG01000024.1"/>
</dbReference>
<accession>A0A2T5XRN1</accession>
<dbReference type="SUPFAM" id="SSF52540">
    <property type="entry name" value="P-loop containing nucleoside triphosphate hydrolases"/>
    <property type="match status" value="1"/>
</dbReference>
<dbReference type="GeneID" id="84581639"/>
<dbReference type="Pfam" id="PF07693">
    <property type="entry name" value="KAP_NTPase"/>
    <property type="match status" value="1"/>
</dbReference>
<dbReference type="AlphaFoldDB" id="A0A2T5XRN1"/>
<gene>
    <name evidence="2" type="ORF">C8P65_1248</name>
</gene>
<dbReference type="InterPro" id="IPR052754">
    <property type="entry name" value="NTPase_KAP_P-loop"/>
</dbReference>
<reference evidence="2 3" key="1">
    <citation type="submission" date="2018-04" db="EMBL/GenBank/DDBJ databases">
        <title>Genomic Encyclopedia of Archaeal and Bacterial Type Strains, Phase II (KMG-II): from individual species to whole genera.</title>
        <authorList>
            <person name="Goeker M."/>
        </authorList>
    </citation>
    <scope>NUCLEOTIDE SEQUENCE [LARGE SCALE GENOMIC DNA]</scope>
    <source>
        <strain evidence="2 3">DSM 22902</strain>
    </source>
</reference>
<protein>
    <submittedName>
        <fullName evidence="2">KAP-like P-loop domain-containing protein</fullName>
    </submittedName>
</protein>
<dbReference type="Gene3D" id="3.40.50.300">
    <property type="entry name" value="P-loop containing nucleotide triphosphate hydrolases"/>
    <property type="match status" value="1"/>
</dbReference>
<evidence type="ECO:0000313" key="3">
    <source>
        <dbReference type="Proteomes" id="UP000243985"/>
    </source>
</evidence>
<evidence type="ECO:0000313" key="2">
    <source>
        <dbReference type="EMBL" id="PTX00650.1"/>
    </source>
</evidence>
<feature type="domain" description="KAP NTPase" evidence="1">
    <location>
        <begin position="15"/>
        <end position="388"/>
    </location>
</feature>
<comment type="caution">
    <text evidence="2">The sequence shown here is derived from an EMBL/GenBank/DDBJ whole genome shotgun (WGS) entry which is preliminary data.</text>
</comment>
<evidence type="ECO:0000259" key="1">
    <source>
        <dbReference type="Pfam" id="PF07693"/>
    </source>
</evidence>
<dbReference type="Proteomes" id="UP000243985">
    <property type="component" value="Unassembled WGS sequence"/>
</dbReference>
<dbReference type="InterPro" id="IPR011646">
    <property type="entry name" value="KAP_P-loop"/>
</dbReference>